<evidence type="ECO:0000313" key="2">
    <source>
        <dbReference type="EMBL" id="MBR8645502.1"/>
    </source>
</evidence>
<dbReference type="SUPFAM" id="SSF51306">
    <property type="entry name" value="LexA/Signal peptidase"/>
    <property type="match status" value="1"/>
</dbReference>
<dbReference type="Gene3D" id="2.10.109.10">
    <property type="entry name" value="Umud Fragment, subunit A"/>
    <property type="match status" value="1"/>
</dbReference>
<dbReference type="InterPro" id="IPR036286">
    <property type="entry name" value="LexA/Signal_pep-like_sf"/>
</dbReference>
<feature type="domain" description="Peptidase S24/S26A/S26B/S26C" evidence="1">
    <location>
        <begin position="1"/>
        <end position="38"/>
    </location>
</feature>
<organism evidence="2 3">
    <name type="scientific">Peribacillus frigoritolerans</name>
    <dbReference type="NCBI Taxonomy" id="450367"/>
    <lineage>
        <taxon>Bacteria</taxon>
        <taxon>Bacillati</taxon>
        <taxon>Bacillota</taxon>
        <taxon>Bacilli</taxon>
        <taxon>Bacillales</taxon>
        <taxon>Bacillaceae</taxon>
        <taxon>Peribacillus</taxon>
    </lineage>
</organism>
<dbReference type="EMBL" id="JAGTPW010000038">
    <property type="protein sequence ID" value="MBR8645502.1"/>
    <property type="molecule type" value="Genomic_DNA"/>
</dbReference>
<name>A0A941FRY2_9BACI</name>
<proteinExistence type="predicted"/>
<evidence type="ECO:0000313" key="3">
    <source>
        <dbReference type="Proteomes" id="UP000680045"/>
    </source>
</evidence>
<protein>
    <submittedName>
        <fullName evidence="2">S24 family peptidase</fullName>
    </submittedName>
</protein>
<accession>A0A941FRY2</accession>
<comment type="caution">
    <text evidence="2">The sequence shown here is derived from an EMBL/GenBank/DDBJ whole genome shotgun (WGS) entry which is preliminary data.</text>
</comment>
<dbReference type="InterPro" id="IPR015927">
    <property type="entry name" value="Peptidase_S24_S26A/B/C"/>
</dbReference>
<gene>
    <name evidence="2" type="ORF">KEH51_19505</name>
</gene>
<dbReference type="AlphaFoldDB" id="A0A941FRY2"/>
<reference evidence="2" key="1">
    <citation type="submission" date="2021-04" db="EMBL/GenBank/DDBJ databases">
        <title>Whole genome sequencing of Enterococci isolates from hospitalized patients.</title>
        <authorList>
            <person name="Ogoti B.M."/>
            <person name="Onyambu F.G."/>
        </authorList>
    </citation>
    <scope>NUCLEOTIDE SEQUENCE</scope>
    <source>
        <strain evidence="2">242</strain>
    </source>
</reference>
<dbReference type="Proteomes" id="UP000680045">
    <property type="component" value="Unassembled WGS sequence"/>
</dbReference>
<evidence type="ECO:0000259" key="1">
    <source>
        <dbReference type="Pfam" id="PF00717"/>
    </source>
</evidence>
<sequence length="38" mass="4204">MNKEFRDGSLILVEKTTYLDNGKIGVVLVNGHDATVKK</sequence>
<dbReference type="Pfam" id="PF00717">
    <property type="entry name" value="Peptidase_S24"/>
    <property type="match status" value="1"/>
</dbReference>